<dbReference type="PROSITE" id="PS50234">
    <property type="entry name" value="VWFA"/>
    <property type="match status" value="1"/>
</dbReference>
<keyword evidence="1" id="KW-0812">Transmembrane</keyword>
<dbReference type="SMART" id="SM00327">
    <property type="entry name" value="VWA"/>
    <property type="match status" value="1"/>
</dbReference>
<dbReference type="Gene3D" id="3.40.50.410">
    <property type="entry name" value="von Willebrand factor, type A domain"/>
    <property type="match status" value="1"/>
</dbReference>
<dbReference type="EMBL" id="CP002353">
    <property type="protein sequence ID" value="ADV64127.1"/>
    <property type="molecule type" value="Genomic_DNA"/>
</dbReference>
<dbReference type="PANTHER" id="PTHR37947">
    <property type="entry name" value="BLL2462 PROTEIN"/>
    <property type="match status" value="1"/>
</dbReference>
<feature type="domain" description="VWFA" evidence="2">
    <location>
        <begin position="103"/>
        <end position="278"/>
    </location>
</feature>
<organism evidence="3 4">
    <name type="scientific">Isosphaera pallida (strain ATCC 43644 / DSM 9630 / IS1B)</name>
    <dbReference type="NCBI Taxonomy" id="575540"/>
    <lineage>
        <taxon>Bacteria</taxon>
        <taxon>Pseudomonadati</taxon>
        <taxon>Planctomycetota</taxon>
        <taxon>Planctomycetia</taxon>
        <taxon>Isosphaerales</taxon>
        <taxon>Isosphaeraceae</taxon>
        <taxon>Isosphaera</taxon>
    </lineage>
</organism>
<proteinExistence type="predicted"/>
<protein>
    <submittedName>
        <fullName evidence="3">von Willebrand factor type A</fullName>
    </submittedName>
</protein>
<dbReference type="STRING" id="575540.Isop_3570"/>
<dbReference type="SUPFAM" id="SSF53300">
    <property type="entry name" value="vWA-like"/>
    <property type="match status" value="1"/>
</dbReference>
<gene>
    <name evidence="3" type="ordered locus">Isop_3570</name>
</gene>
<name>E8QXU0_ISOPI</name>
<dbReference type="InterPro" id="IPR002035">
    <property type="entry name" value="VWF_A"/>
</dbReference>
<dbReference type="CDD" id="cd00198">
    <property type="entry name" value="vWFA"/>
    <property type="match status" value="1"/>
</dbReference>
<evidence type="ECO:0000313" key="4">
    <source>
        <dbReference type="Proteomes" id="UP000008631"/>
    </source>
</evidence>
<dbReference type="HOGENOM" id="CLU_024570_0_1_0"/>
<accession>E8QXU0</accession>
<sequence length="323" mass="35444">MNETDAVQTTELVLRLIPALSFRFPWMLTALAIPAALAVWVWRRRGGAVALPFDHGRLRAGSPARFFVNLAETLPALILAVVILMLAGPVRFSEPRTKRVMTNIELCVDVSGSMMSPFGDGTRYDMSMKAIDKFLDSRRGDAFGLTFFGNNYLHWVPLTSDVSAIKCAPPFMKPEVAPLWMSGTEIGKALLGCRRTLVERQEGDRAIILISDGASFDLGGGNDEEVARLLKRDGIVVYAIHIDETEIPDPIVTICSITGGDAFAPDDPSALEAIFKRIDQMTPTRLEKTRPETLDDFIPYGLLGLGLLSVASLALFGARYTPW</sequence>
<feature type="transmembrane region" description="Helical" evidence="1">
    <location>
        <begin position="297"/>
        <end position="318"/>
    </location>
</feature>
<evidence type="ECO:0000256" key="1">
    <source>
        <dbReference type="SAM" id="Phobius"/>
    </source>
</evidence>
<dbReference type="InParanoid" id="E8QXU0"/>
<dbReference type="Pfam" id="PF13519">
    <property type="entry name" value="VWA_2"/>
    <property type="match status" value="1"/>
</dbReference>
<dbReference type="Proteomes" id="UP000008631">
    <property type="component" value="Chromosome"/>
</dbReference>
<dbReference type="PANTHER" id="PTHR37947:SF1">
    <property type="entry name" value="BLL2462 PROTEIN"/>
    <property type="match status" value="1"/>
</dbReference>
<keyword evidence="4" id="KW-1185">Reference proteome</keyword>
<evidence type="ECO:0000259" key="2">
    <source>
        <dbReference type="PROSITE" id="PS50234"/>
    </source>
</evidence>
<dbReference type="AlphaFoldDB" id="E8QXU0"/>
<dbReference type="OrthoDB" id="247963at2"/>
<dbReference type="eggNOG" id="COG2304">
    <property type="taxonomic scope" value="Bacteria"/>
</dbReference>
<keyword evidence="1" id="KW-0472">Membrane</keyword>
<feature type="transmembrane region" description="Helical" evidence="1">
    <location>
        <begin position="66"/>
        <end position="88"/>
    </location>
</feature>
<reference key="1">
    <citation type="submission" date="2010-11" db="EMBL/GenBank/DDBJ databases">
        <title>The complete sequence of chromosome of Isophaera pallida ATCC 43644.</title>
        <authorList>
            <consortium name="US DOE Joint Genome Institute (JGI-PGF)"/>
            <person name="Lucas S."/>
            <person name="Copeland A."/>
            <person name="Lapidus A."/>
            <person name="Bruce D."/>
            <person name="Goodwin L."/>
            <person name="Pitluck S."/>
            <person name="Kyrpides N."/>
            <person name="Mavromatis K."/>
            <person name="Pagani I."/>
            <person name="Ivanova N."/>
            <person name="Saunders E."/>
            <person name="Brettin T."/>
            <person name="Detter J.C."/>
            <person name="Han C."/>
            <person name="Tapia R."/>
            <person name="Land M."/>
            <person name="Hauser L."/>
            <person name="Markowitz V."/>
            <person name="Cheng J.-F."/>
            <person name="Hugenholtz P."/>
            <person name="Woyke T."/>
            <person name="Wu D."/>
            <person name="Eisen J.A."/>
        </authorList>
    </citation>
    <scope>NUCLEOTIDE SEQUENCE</scope>
    <source>
        <strain>ATCC 43644</strain>
    </source>
</reference>
<dbReference type="KEGG" id="ipa:Isop_3570"/>
<evidence type="ECO:0000313" key="3">
    <source>
        <dbReference type="EMBL" id="ADV64127.1"/>
    </source>
</evidence>
<dbReference type="RefSeq" id="WP_013566415.1">
    <property type="nucleotide sequence ID" value="NC_014962.1"/>
</dbReference>
<feature type="transmembrane region" description="Helical" evidence="1">
    <location>
        <begin position="24"/>
        <end position="42"/>
    </location>
</feature>
<reference evidence="3 4" key="2">
    <citation type="journal article" date="2011" name="Stand. Genomic Sci.">
        <title>Complete genome sequence of Isosphaera pallida type strain (IS1B).</title>
        <authorList>
            <consortium name="US DOE Joint Genome Institute (JGI-PGF)"/>
            <person name="Goker M."/>
            <person name="Cleland D."/>
            <person name="Saunders E."/>
            <person name="Lapidus A."/>
            <person name="Nolan M."/>
            <person name="Lucas S."/>
            <person name="Hammon N."/>
            <person name="Deshpande S."/>
            <person name="Cheng J.F."/>
            <person name="Tapia R."/>
            <person name="Han C."/>
            <person name="Goodwin L."/>
            <person name="Pitluck S."/>
            <person name="Liolios K."/>
            <person name="Pagani I."/>
            <person name="Ivanova N."/>
            <person name="Mavromatis K."/>
            <person name="Pati A."/>
            <person name="Chen A."/>
            <person name="Palaniappan K."/>
            <person name="Land M."/>
            <person name="Hauser L."/>
            <person name="Chang Y.J."/>
            <person name="Jeffries C.D."/>
            <person name="Detter J.C."/>
            <person name="Beck B."/>
            <person name="Woyke T."/>
            <person name="Bristow J."/>
            <person name="Eisen J.A."/>
            <person name="Markowitz V."/>
            <person name="Hugenholtz P."/>
            <person name="Kyrpides N.C."/>
            <person name="Klenk H.P."/>
        </authorList>
    </citation>
    <scope>NUCLEOTIDE SEQUENCE [LARGE SCALE GENOMIC DNA]</scope>
    <source>
        <strain evidence="4">ATCC 43644 / DSM 9630 / IS1B</strain>
    </source>
</reference>
<dbReference type="InterPro" id="IPR036465">
    <property type="entry name" value="vWFA_dom_sf"/>
</dbReference>
<keyword evidence="1" id="KW-1133">Transmembrane helix</keyword>